<dbReference type="RefSeq" id="WP_109837968.1">
    <property type="nucleotide sequence ID" value="NZ_QGKM01000036.1"/>
</dbReference>
<organism evidence="2 3">
    <name type="scientific">Leucothrix pacifica</name>
    <dbReference type="NCBI Taxonomy" id="1247513"/>
    <lineage>
        <taxon>Bacteria</taxon>
        <taxon>Pseudomonadati</taxon>
        <taxon>Pseudomonadota</taxon>
        <taxon>Gammaproteobacteria</taxon>
        <taxon>Thiotrichales</taxon>
        <taxon>Thiotrichaceae</taxon>
        <taxon>Leucothrix</taxon>
    </lineage>
</organism>
<keyword evidence="1" id="KW-0472">Membrane</keyword>
<feature type="transmembrane region" description="Helical" evidence="1">
    <location>
        <begin position="88"/>
        <end position="107"/>
    </location>
</feature>
<accession>A0A317CDX1</accession>
<protein>
    <submittedName>
        <fullName evidence="2">DUF1772 domain-containing protein</fullName>
    </submittedName>
</protein>
<dbReference type="OrthoDB" id="5624827at2"/>
<dbReference type="EMBL" id="QGKM01000036">
    <property type="protein sequence ID" value="PWQ96577.1"/>
    <property type="molecule type" value="Genomic_DNA"/>
</dbReference>
<dbReference type="Proteomes" id="UP000245539">
    <property type="component" value="Unassembled WGS sequence"/>
</dbReference>
<evidence type="ECO:0000313" key="2">
    <source>
        <dbReference type="EMBL" id="PWQ96577.1"/>
    </source>
</evidence>
<reference evidence="2 3" key="1">
    <citation type="submission" date="2018-05" db="EMBL/GenBank/DDBJ databases">
        <title>Leucothrix arctica sp. nov., isolated from Arctic seawater.</title>
        <authorList>
            <person name="Choi A."/>
            <person name="Baek K."/>
        </authorList>
    </citation>
    <scope>NUCLEOTIDE SEQUENCE [LARGE SCALE GENOMIC DNA]</scope>
    <source>
        <strain evidence="2 3">JCM 18388</strain>
    </source>
</reference>
<dbReference type="AlphaFoldDB" id="A0A317CDX1"/>
<feature type="transmembrane region" description="Helical" evidence="1">
    <location>
        <begin position="12"/>
        <end position="30"/>
    </location>
</feature>
<name>A0A317CDX1_9GAMM</name>
<dbReference type="InterPro" id="IPR013901">
    <property type="entry name" value="Anthrone_oxy"/>
</dbReference>
<keyword evidence="1" id="KW-0812">Transmembrane</keyword>
<evidence type="ECO:0000313" key="3">
    <source>
        <dbReference type="Proteomes" id="UP000245539"/>
    </source>
</evidence>
<dbReference type="Pfam" id="PF08592">
    <property type="entry name" value="Anthrone_oxy"/>
    <property type="match status" value="1"/>
</dbReference>
<sequence length="167" mass="18786">MQISYTLTQNLSLSLFIIMSGIMAGFFWTYTFSVNPAMLQVSGEYYATVQSLFNVHVRNPMFFSFFFGTGAVGVVVCLLNLPHRGHWSFWLIIAATLVYILGVIVYTRQVNLPLNYDTESWDPKNLPAHWEAVRSQWNSANAIRVITSGAAFVFGVLALFSRSVNQA</sequence>
<evidence type="ECO:0000256" key="1">
    <source>
        <dbReference type="SAM" id="Phobius"/>
    </source>
</evidence>
<proteinExistence type="predicted"/>
<comment type="caution">
    <text evidence="2">The sequence shown here is derived from an EMBL/GenBank/DDBJ whole genome shotgun (WGS) entry which is preliminary data.</text>
</comment>
<feature type="transmembrane region" description="Helical" evidence="1">
    <location>
        <begin position="61"/>
        <end position="81"/>
    </location>
</feature>
<feature type="transmembrane region" description="Helical" evidence="1">
    <location>
        <begin position="142"/>
        <end position="160"/>
    </location>
</feature>
<keyword evidence="3" id="KW-1185">Reference proteome</keyword>
<keyword evidence="1" id="KW-1133">Transmembrane helix</keyword>
<gene>
    <name evidence="2" type="ORF">DKW60_12400</name>
</gene>